<dbReference type="AlphaFoldDB" id="E1WXU0"/>
<accession>E1WXU0</accession>
<sequence>MKALYICDNKEEWTTLNRLFAGNFPKVELICCLNGNDALDHLSYEGPFAIVMIEASIREENPTTLGQKILETVGERPIIFMGSEVHIKDRVDNDLYNGHPINGIIYTPYDVENFKSVISSTLEWAKKEEFEESIEEIDREELLPMRIRNFYMFKVVPYDVYLELTQTKFIKIIKRNQPYTHAKIQTYAKKNIKNLYLGKNDFIKMLEDGIEKVTAGLSQKGASLKAIFGNQIRGALIIQQYIRAIGVSDDIQALCSLIIDTTDKTIRRHETISEVVGQIPFKNGDFAEQAILTSYYCEAILHNLGWKSDLSRKKLGLASLLQDTTLSNEDLIKVTGADDPNLQMFTREEQDEYLAHPIQAAEIARQFQGYSEADFIIAQQHEKPNGTGFPFGVTANKMTAHSCAFILASTYVSRLAITGKSEADKIRIIEQLKVDYNIGNFKEPLSALEKTVRT</sequence>
<dbReference type="InterPro" id="IPR003607">
    <property type="entry name" value="HD/PDEase_dom"/>
</dbReference>
<dbReference type="OrthoDB" id="5288210at2"/>
<dbReference type="KEGG" id="bmx:BMS_1013"/>
<dbReference type="Gene3D" id="1.10.3210.10">
    <property type="entry name" value="Hypothetical protein af1432"/>
    <property type="match status" value="1"/>
</dbReference>
<organism evidence="1 2">
    <name type="scientific">Halobacteriovorax marinus (strain ATCC BAA-682 / DSM 15412 / SJ)</name>
    <name type="common">Bacteriovorax marinus</name>
    <dbReference type="NCBI Taxonomy" id="862908"/>
    <lineage>
        <taxon>Bacteria</taxon>
        <taxon>Pseudomonadati</taxon>
        <taxon>Bdellovibrionota</taxon>
        <taxon>Bacteriovoracia</taxon>
        <taxon>Bacteriovoracales</taxon>
        <taxon>Halobacteriovoraceae</taxon>
        <taxon>Halobacteriovorax</taxon>
    </lineage>
</organism>
<evidence type="ECO:0000313" key="2">
    <source>
        <dbReference type="Proteomes" id="UP000008963"/>
    </source>
</evidence>
<dbReference type="CDD" id="cd00077">
    <property type="entry name" value="HDc"/>
    <property type="match status" value="1"/>
</dbReference>
<reference evidence="2" key="1">
    <citation type="journal article" date="2013" name="ISME J.">
        <title>A small predatory core genome in the divergent marine Bacteriovorax marinus SJ and the terrestrial Bdellovibrio bacteriovorus.</title>
        <authorList>
            <person name="Crossman L.C."/>
            <person name="Chen H."/>
            <person name="Cerdeno-Tarraga A.M."/>
            <person name="Brooks K."/>
            <person name="Quail M.A."/>
            <person name="Pineiro S.A."/>
            <person name="Hobley L."/>
            <person name="Sockett R.E."/>
            <person name="Bentley S.D."/>
            <person name="Parkhill J."/>
            <person name="Williams H.N."/>
            <person name="Stine O.C."/>
        </authorList>
    </citation>
    <scope>NUCLEOTIDE SEQUENCE [LARGE SCALE GENOMIC DNA]</scope>
    <source>
        <strain evidence="2">ATCC BAA-682 / DSM 15412 / SJ</strain>
    </source>
</reference>
<dbReference type="EMBL" id="FQ312005">
    <property type="protein sequence ID" value="CBW25897.1"/>
    <property type="molecule type" value="Genomic_DNA"/>
</dbReference>
<dbReference type="eggNOG" id="COG2206">
    <property type="taxonomic scope" value="Bacteria"/>
</dbReference>
<dbReference type="Proteomes" id="UP000008963">
    <property type="component" value="Chromosome"/>
</dbReference>
<dbReference type="RefSeq" id="WP_014243681.1">
    <property type="nucleotide sequence ID" value="NC_016620.1"/>
</dbReference>
<evidence type="ECO:0008006" key="3">
    <source>
        <dbReference type="Google" id="ProtNLM"/>
    </source>
</evidence>
<dbReference type="HOGENOM" id="CLU_602393_0_0_7"/>
<evidence type="ECO:0000313" key="1">
    <source>
        <dbReference type="EMBL" id="CBW25897.1"/>
    </source>
</evidence>
<gene>
    <name evidence="1" type="ordered locus">BMS_1013</name>
</gene>
<dbReference type="PATRIC" id="fig|862908.3.peg.964"/>
<name>E1WXU0_HALMS</name>
<keyword evidence="2" id="KW-1185">Reference proteome</keyword>
<proteinExistence type="predicted"/>
<protein>
    <recommendedName>
        <fullName evidence="3">HD-GYP domain-containing protein</fullName>
    </recommendedName>
</protein>